<dbReference type="Proteomes" id="UP001595814">
    <property type="component" value="Unassembled WGS sequence"/>
</dbReference>
<dbReference type="PIRSF" id="PIRSF016049">
    <property type="entry name" value="Man_dehyd"/>
    <property type="match status" value="1"/>
</dbReference>
<evidence type="ECO:0000256" key="10">
    <source>
        <dbReference type="ARBA" id="ARBA00023239"/>
    </source>
</evidence>
<comment type="catalytic activity">
    <reaction evidence="1">
        <text>D-mannonate = 2-dehydro-3-deoxy-D-gluconate + H2O</text>
        <dbReference type="Rhea" id="RHEA:20097"/>
        <dbReference type="ChEBI" id="CHEBI:15377"/>
        <dbReference type="ChEBI" id="CHEBI:17767"/>
        <dbReference type="ChEBI" id="CHEBI:57990"/>
        <dbReference type="EC" id="4.2.1.8"/>
    </reaction>
</comment>
<evidence type="ECO:0000256" key="7">
    <source>
        <dbReference type="ARBA" id="ARBA00012927"/>
    </source>
</evidence>
<sequence length="329" mass="37351">MKLSFLFFGNSPDEKWQLCRQMGIDHAIAKLAPELTGKPSIDDYDSFAQSKEIFEENGFRLYGLEGDQFDMHRIKLGLKGKEKDIERYQRMLENMGRLGVSLLCYNFMATGWYRTHHAITERGGAIVSGFNYETSKKEPISEWGNYSEEQIWVNYQWFIEQVMPVAEANNVKMALHPDDPPISPVHGIARILTSAKAMDKALSLLDSPSHGLTFCQGTFTTMNEDVLKMIKKHGKNGKIFFVHIRDVQGHSEDFRETFHDNGPTDMFKMMKAYTEVGFDGPIRSDHVPTMAGEDNKNVGYEMKGNLFGIGYIKGLMHACEASTSISVFK</sequence>
<comment type="similarity">
    <text evidence="6">Belongs to the mannonate dehydratase family.</text>
</comment>
<protein>
    <recommendedName>
        <fullName evidence="7">mannonate dehydratase</fullName>
        <ecNumber evidence="7">4.2.1.8</ecNumber>
    </recommendedName>
</protein>
<keyword evidence="9" id="KW-0464">Manganese</keyword>
<comment type="function">
    <text evidence="4">Catalyzes the dehydration of D-mannonate.</text>
</comment>
<keyword evidence="10 11" id="KW-0456">Lyase</keyword>
<keyword evidence="12" id="KW-1185">Reference proteome</keyword>
<comment type="caution">
    <text evidence="11">The sequence shown here is derived from an EMBL/GenBank/DDBJ whole genome shotgun (WGS) entry which is preliminary data.</text>
</comment>
<dbReference type="PANTHER" id="PTHR30387:SF2">
    <property type="entry name" value="MANNONATE DEHYDRATASE"/>
    <property type="match status" value="1"/>
</dbReference>
<dbReference type="Gene3D" id="3.20.20.150">
    <property type="entry name" value="Divalent-metal-dependent TIM barrel enzymes"/>
    <property type="match status" value="1"/>
</dbReference>
<evidence type="ECO:0000256" key="5">
    <source>
        <dbReference type="ARBA" id="ARBA00004892"/>
    </source>
</evidence>
<evidence type="ECO:0000313" key="11">
    <source>
        <dbReference type="EMBL" id="MFC4096424.1"/>
    </source>
</evidence>
<reference evidence="12" key="1">
    <citation type="journal article" date="2019" name="Int. J. Syst. Evol. Microbiol.">
        <title>The Global Catalogue of Microorganisms (GCM) 10K type strain sequencing project: providing services to taxonomists for standard genome sequencing and annotation.</title>
        <authorList>
            <consortium name="The Broad Institute Genomics Platform"/>
            <consortium name="The Broad Institute Genome Sequencing Center for Infectious Disease"/>
            <person name="Wu L."/>
            <person name="Ma J."/>
        </authorList>
    </citation>
    <scope>NUCLEOTIDE SEQUENCE [LARGE SCALE GENOMIC DNA]</scope>
    <source>
        <strain evidence="12">CECT 7477</strain>
    </source>
</reference>
<evidence type="ECO:0000313" key="12">
    <source>
        <dbReference type="Proteomes" id="UP001595814"/>
    </source>
</evidence>
<dbReference type="PANTHER" id="PTHR30387">
    <property type="entry name" value="MANNONATE DEHYDRATASE"/>
    <property type="match status" value="1"/>
</dbReference>
<comment type="cofactor">
    <cofactor evidence="2">
        <name>Mn(2+)</name>
        <dbReference type="ChEBI" id="CHEBI:29035"/>
    </cofactor>
</comment>
<evidence type="ECO:0000256" key="8">
    <source>
        <dbReference type="ARBA" id="ARBA00023004"/>
    </source>
</evidence>
<gene>
    <name evidence="11" type="ORF">ACFOUT_11110</name>
</gene>
<evidence type="ECO:0000256" key="3">
    <source>
        <dbReference type="ARBA" id="ARBA00001954"/>
    </source>
</evidence>
<evidence type="ECO:0000256" key="1">
    <source>
        <dbReference type="ARBA" id="ARBA00001794"/>
    </source>
</evidence>
<evidence type="ECO:0000256" key="9">
    <source>
        <dbReference type="ARBA" id="ARBA00023211"/>
    </source>
</evidence>
<evidence type="ECO:0000256" key="6">
    <source>
        <dbReference type="ARBA" id="ARBA00007389"/>
    </source>
</evidence>
<comment type="cofactor">
    <cofactor evidence="3">
        <name>Fe(2+)</name>
        <dbReference type="ChEBI" id="CHEBI:29033"/>
    </cofactor>
</comment>
<dbReference type="InterPro" id="IPR036237">
    <property type="entry name" value="Xyl_isomerase-like_sf"/>
</dbReference>
<dbReference type="GO" id="GO:0008927">
    <property type="term" value="F:mannonate dehydratase activity"/>
    <property type="evidence" value="ECO:0007669"/>
    <property type="project" value="UniProtKB-EC"/>
</dbReference>
<evidence type="ECO:0000256" key="4">
    <source>
        <dbReference type="ARBA" id="ARBA00002713"/>
    </source>
</evidence>
<keyword evidence="8" id="KW-0408">Iron</keyword>
<dbReference type="SUPFAM" id="SSF51658">
    <property type="entry name" value="Xylose isomerase-like"/>
    <property type="match status" value="1"/>
</dbReference>
<dbReference type="EMBL" id="JBHSAW010000007">
    <property type="protein sequence ID" value="MFC4096424.1"/>
    <property type="molecule type" value="Genomic_DNA"/>
</dbReference>
<accession>A0ABV8JUF3</accession>
<organism evidence="11 12">
    <name type="scientific">Euzebyella saccharophila</name>
    <dbReference type="NCBI Taxonomy" id="679664"/>
    <lineage>
        <taxon>Bacteria</taxon>
        <taxon>Pseudomonadati</taxon>
        <taxon>Bacteroidota</taxon>
        <taxon>Flavobacteriia</taxon>
        <taxon>Flavobacteriales</taxon>
        <taxon>Flavobacteriaceae</taxon>
        <taxon>Euzebyella</taxon>
    </lineage>
</organism>
<dbReference type="EC" id="4.2.1.8" evidence="7"/>
<dbReference type="RefSeq" id="WP_192463642.1">
    <property type="nucleotide sequence ID" value="NZ_JACYFJ010000010.1"/>
</dbReference>
<comment type="pathway">
    <text evidence="5">Carbohydrate metabolism; pentose and glucuronate interconversion.</text>
</comment>
<name>A0ABV8JUF3_9FLAO</name>
<evidence type="ECO:0000256" key="2">
    <source>
        <dbReference type="ARBA" id="ARBA00001936"/>
    </source>
</evidence>
<proteinExistence type="inferred from homology"/>
<dbReference type="InterPro" id="IPR004628">
    <property type="entry name" value="Man_deHydtase"/>
</dbReference>
<dbReference type="Pfam" id="PF03786">
    <property type="entry name" value="UxuA"/>
    <property type="match status" value="2"/>
</dbReference>